<gene>
    <name evidence="1" type="ORF">LOD99_4795</name>
</gene>
<organism evidence="1 2">
    <name type="scientific">Oopsacas minuta</name>
    <dbReference type="NCBI Taxonomy" id="111878"/>
    <lineage>
        <taxon>Eukaryota</taxon>
        <taxon>Metazoa</taxon>
        <taxon>Porifera</taxon>
        <taxon>Hexactinellida</taxon>
        <taxon>Hexasterophora</taxon>
        <taxon>Lyssacinosida</taxon>
        <taxon>Leucopsacidae</taxon>
        <taxon>Oopsacas</taxon>
    </lineage>
</organism>
<name>A0AAV7JTD6_9METZ</name>
<evidence type="ECO:0000313" key="1">
    <source>
        <dbReference type="EMBL" id="KAI6651916.1"/>
    </source>
</evidence>
<evidence type="ECO:0000313" key="2">
    <source>
        <dbReference type="Proteomes" id="UP001165289"/>
    </source>
</evidence>
<dbReference type="EMBL" id="JAKMXF010000301">
    <property type="protein sequence ID" value="KAI6651916.1"/>
    <property type="molecule type" value="Genomic_DNA"/>
</dbReference>
<proteinExistence type="predicted"/>
<keyword evidence="2" id="KW-1185">Reference proteome</keyword>
<sequence>MYTLEVQRKIVSGQGRIDRIFNLPYNIQMHNQTKVAYKYNIIALNNTLKRAAATSTDNIRHTFDGVTSSDQAGAMVTYKNIPNTMIKRRHLKLIRNPKQLKNLKT</sequence>
<dbReference type="Proteomes" id="UP001165289">
    <property type="component" value="Unassembled WGS sequence"/>
</dbReference>
<dbReference type="AlphaFoldDB" id="A0AAV7JTD6"/>
<comment type="caution">
    <text evidence="1">The sequence shown here is derived from an EMBL/GenBank/DDBJ whole genome shotgun (WGS) entry which is preliminary data.</text>
</comment>
<accession>A0AAV7JTD6</accession>
<protein>
    <submittedName>
        <fullName evidence="1">Uncharacterized protein</fullName>
    </submittedName>
</protein>
<reference evidence="1 2" key="1">
    <citation type="journal article" date="2023" name="BMC Biol.">
        <title>The compact genome of the sponge Oopsacas minuta (Hexactinellida) is lacking key metazoan core genes.</title>
        <authorList>
            <person name="Santini S."/>
            <person name="Schenkelaars Q."/>
            <person name="Jourda C."/>
            <person name="Duchesne M."/>
            <person name="Belahbib H."/>
            <person name="Rocher C."/>
            <person name="Selva M."/>
            <person name="Riesgo A."/>
            <person name="Vervoort M."/>
            <person name="Leys S.P."/>
            <person name="Kodjabachian L."/>
            <person name="Le Bivic A."/>
            <person name="Borchiellini C."/>
            <person name="Claverie J.M."/>
            <person name="Renard E."/>
        </authorList>
    </citation>
    <scope>NUCLEOTIDE SEQUENCE [LARGE SCALE GENOMIC DNA]</scope>
    <source>
        <strain evidence="1">SPO-2</strain>
    </source>
</reference>